<comment type="caution">
    <text evidence="1">The sequence shown here is derived from an EMBL/GenBank/DDBJ whole genome shotgun (WGS) entry which is preliminary data.</text>
</comment>
<evidence type="ECO:0000313" key="2">
    <source>
        <dbReference type="Proteomes" id="UP000696485"/>
    </source>
</evidence>
<dbReference type="InterPro" id="IPR032675">
    <property type="entry name" value="LRR_dom_sf"/>
</dbReference>
<dbReference type="AlphaFoldDB" id="A0A9P5SR99"/>
<protein>
    <recommendedName>
        <fullName evidence="3">F-box domain-containing protein</fullName>
    </recommendedName>
</protein>
<dbReference type="SUPFAM" id="SSF81383">
    <property type="entry name" value="F-box domain"/>
    <property type="match status" value="1"/>
</dbReference>
<sequence length="454" mass="52722">MRSASTCLCGKEKGLSRDLQVLVSPKDLLACCSVSKLWRAVLLPVLWRVYDRHCESLWSVPKETCIKYYYYFQHVFGVARGKGSYRCPNIKTLEVFAPENEITSILRAAPPPTQLKTLIWGGGGYMHFPRSLDLNSNSDLCLVPWIRHLSLKRWSVEDEFEFCHYLVTHFHHLESITLVQFHAFDRFPSCTETFKPKSNVAAALLETWCLEPGQPFYPLAPFVTKVKIDFQLSGESRESKQLLEILRCFPNMEKLRWTEYQSWDKDVAHLVCGLGGRHLKTLFCNVMWLGEALTESIVAQCQTLEVFEYHQDFLTEKSSKDDGATTVDVKTTFGNLNRILAACSKLRHFFGHALVHQQRWRRRGHPLFAEPWACVDALEELHLHDLKSCRVSYTEHSDERPAYDDRFIWCRRPKEELTVAMEDPVLELAMRMPRLRKLTVEAAEYVLLDREQTR</sequence>
<reference evidence="1" key="1">
    <citation type="journal article" date="2020" name="Fungal Divers.">
        <title>Resolving the Mortierellaceae phylogeny through synthesis of multi-gene phylogenetics and phylogenomics.</title>
        <authorList>
            <person name="Vandepol N."/>
            <person name="Liber J."/>
            <person name="Desiro A."/>
            <person name="Na H."/>
            <person name="Kennedy M."/>
            <person name="Barry K."/>
            <person name="Grigoriev I.V."/>
            <person name="Miller A.N."/>
            <person name="O'Donnell K."/>
            <person name="Stajich J.E."/>
            <person name="Bonito G."/>
        </authorList>
    </citation>
    <scope>NUCLEOTIDE SEQUENCE</scope>
    <source>
        <strain evidence="1">NVP1</strain>
    </source>
</reference>
<organism evidence="1 2">
    <name type="scientific">Podila minutissima</name>
    <dbReference type="NCBI Taxonomy" id="64525"/>
    <lineage>
        <taxon>Eukaryota</taxon>
        <taxon>Fungi</taxon>
        <taxon>Fungi incertae sedis</taxon>
        <taxon>Mucoromycota</taxon>
        <taxon>Mortierellomycotina</taxon>
        <taxon>Mortierellomycetes</taxon>
        <taxon>Mortierellales</taxon>
        <taxon>Mortierellaceae</taxon>
        <taxon>Podila</taxon>
    </lineage>
</organism>
<dbReference type="EMBL" id="JAAAUY010000053">
    <property type="protein sequence ID" value="KAF9336607.1"/>
    <property type="molecule type" value="Genomic_DNA"/>
</dbReference>
<gene>
    <name evidence="1" type="ORF">BG006_008071</name>
</gene>
<name>A0A9P5SR99_9FUNG</name>
<dbReference type="InterPro" id="IPR036047">
    <property type="entry name" value="F-box-like_dom_sf"/>
</dbReference>
<dbReference type="Gene3D" id="3.80.10.10">
    <property type="entry name" value="Ribonuclease Inhibitor"/>
    <property type="match status" value="1"/>
</dbReference>
<proteinExistence type="predicted"/>
<keyword evidence="2" id="KW-1185">Reference proteome</keyword>
<evidence type="ECO:0008006" key="3">
    <source>
        <dbReference type="Google" id="ProtNLM"/>
    </source>
</evidence>
<dbReference type="SUPFAM" id="SSF52047">
    <property type="entry name" value="RNI-like"/>
    <property type="match status" value="1"/>
</dbReference>
<dbReference type="Proteomes" id="UP000696485">
    <property type="component" value="Unassembled WGS sequence"/>
</dbReference>
<accession>A0A9P5SR99</accession>
<evidence type="ECO:0000313" key="1">
    <source>
        <dbReference type="EMBL" id="KAF9336607.1"/>
    </source>
</evidence>